<evidence type="ECO:0000313" key="3">
    <source>
        <dbReference type="Proteomes" id="UP000176404"/>
    </source>
</evidence>
<dbReference type="EMBL" id="MGHD01000019">
    <property type="protein sequence ID" value="OGM59451.1"/>
    <property type="molecule type" value="Genomic_DNA"/>
</dbReference>
<dbReference type="PANTHER" id="PTHR43861">
    <property type="entry name" value="TRANS-ACONITATE 2-METHYLTRANSFERASE-RELATED"/>
    <property type="match status" value="1"/>
</dbReference>
<protein>
    <recommendedName>
        <fullName evidence="1">Methyltransferase domain-containing protein</fullName>
    </recommendedName>
</protein>
<dbReference type="CDD" id="cd02440">
    <property type="entry name" value="AdoMet_MTases"/>
    <property type="match status" value="1"/>
</dbReference>
<comment type="caution">
    <text evidence="2">The sequence shown here is derived from an EMBL/GenBank/DDBJ whole genome shotgun (WGS) entry which is preliminary data.</text>
</comment>
<reference evidence="2 3" key="1">
    <citation type="journal article" date="2016" name="Nat. Commun.">
        <title>Thousands of microbial genomes shed light on interconnected biogeochemical processes in an aquifer system.</title>
        <authorList>
            <person name="Anantharaman K."/>
            <person name="Brown C.T."/>
            <person name="Hug L.A."/>
            <person name="Sharon I."/>
            <person name="Castelle C.J."/>
            <person name="Probst A.J."/>
            <person name="Thomas B.C."/>
            <person name="Singh A."/>
            <person name="Wilkins M.J."/>
            <person name="Karaoz U."/>
            <person name="Brodie E.L."/>
            <person name="Williams K.H."/>
            <person name="Hubbard S.S."/>
            <person name="Banfield J.F."/>
        </authorList>
    </citation>
    <scope>NUCLEOTIDE SEQUENCE [LARGE SCALE GENOMIC DNA]</scope>
</reference>
<gene>
    <name evidence="2" type="ORF">A2892_02275</name>
</gene>
<evidence type="ECO:0000259" key="1">
    <source>
        <dbReference type="Pfam" id="PF13847"/>
    </source>
</evidence>
<evidence type="ECO:0000313" key="2">
    <source>
        <dbReference type="EMBL" id="OGM59451.1"/>
    </source>
</evidence>
<dbReference type="InterPro" id="IPR025714">
    <property type="entry name" value="Methyltranfer_dom"/>
</dbReference>
<feature type="domain" description="Methyltransferase" evidence="1">
    <location>
        <begin position="36"/>
        <end position="132"/>
    </location>
</feature>
<dbReference type="Proteomes" id="UP000176404">
    <property type="component" value="Unassembled WGS sequence"/>
</dbReference>
<dbReference type="InterPro" id="IPR029063">
    <property type="entry name" value="SAM-dependent_MTases_sf"/>
</dbReference>
<dbReference type="Pfam" id="PF13847">
    <property type="entry name" value="Methyltransf_31"/>
    <property type="match status" value="1"/>
</dbReference>
<dbReference type="AlphaFoldDB" id="A0A1F8B5Z9"/>
<sequence length="208" mass="24365">MFQIRWVYNIFKVFEFIRSLLCPFEQIEKYVPERGNILDVGSGHGTFSFLLSKNSKRKVLGIDPSPKKILSAKKKIFPNLKFKKKYIHDLNGKKFDCITIIDVLYLLPENEKSSLLKKAKNLLKKGGYLILVINGRKDLISYKLLNLEETIMVKILKKTYSDNKKLYFRDNLFYKKLLKKLGFRILLQKELTSKLGYPPHILFLAKVT</sequence>
<name>A0A1F8B5Z9_9BACT</name>
<dbReference type="Gene3D" id="3.40.50.150">
    <property type="entry name" value="Vaccinia Virus protein VP39"/>
    <property type="match status" value="1"/>
</dbReference>
<proteinExistence type="predicted"/>
<accession>A0A1F8B5Z9</accession>
<dbReference type="SUPFAM" id="SSF53335">
    <property type="entry name" value="S-adenosyl-L-methionine-dependent methyltransferases"/>
    <property type="match status" value="1"/>
</dbReference>
<organism evidence="2 3">
    <name type="scientific">Candidatus Woesebacteria bacterium RIFCSPLOWO2_01_FULL_39_10b</name>
    <dbReference type="NCBI Taxonomy" id="1802517"/>
    <lineage>
        <taxon>Bacteria</taxon>
        <taxon>Candidatus Woeseibacteriota</taxon>
    </lineage>
</organism>
<dbReference type="STRING" id="1802517.A2892_02275"/>